<evidence type="ECO:0000313" key="2">
    <source>
        <dbReference type="EMBL" id="MBC8612044.1"/>
    </source>
</evidence>
<keyword evidence="3" id="KW-1185">Reference proteome</keyword>
<keyword evidence="1" id="KW-1133">Transmembrane helix</keyword>
<organism evidence="2 3">
    <name type="scientific">Massiliimalia timonensis</name>
    <dbReference type="NCBI Taxonomy" id="1987501"/>
    <lineage>
        <taxon>Bacteria</taxon>
        <taxon>Bacillati</taxon>
        <taxon>Bacillota</taxon>
        <taxon>Clostridia</taxon>
        <taxon>Eubacteriales</taxon>
        <taxon>Oscillospiraceae</taxon>
        <taxon>Massiliimalia</taxon>
    </lineage>
</organism>
<sequence>MVNSRAKIILYLSYIIILAGLLLGFIFSISLNDIIYLLLVGLSSIVVGVLLMGFSEIIELLQKIYDQKTNISLTETVSSGSTEITDTGSKNNEIE</sequence>
<dbReference type="EMBL" id="JACRTL010000011">
    <property type="protein sequence ID" value="MBC8612044.1"/>
    <property type="molecule type" value="Genomic_DNA"/>
</dbReference>
<accession>A0A8J6P9Z0</accession>
<evidence type="ECO:0000256" key="1">
    <source>
        <dbReference type="SAM" id="Phobius"/>
    </source>
</evidence>
<protein>
    <submittedName>
        <fullName evidence="2">Uncharacterized protein</fullName>
    </submittedName>
</protein>
<reference evidence="2" key="1">
    <citation type="submission" date="2020-08" db="EMBL/GenBank/DDBJ databases">
        <title>Genome public.</title>
        <authorList>
            <person name="Liu C."/>
            <person name="Sun Q."/>
        </authorList>
    </citation>
    <scope>NUCLEOTIDE SEQUENCE</scope>
    <source>
        <strain evidence="2">NSJ-15</strain>
    </source>
</reference>
<feature type="transmembrane region" description="Helical" evidence="1">
    <location>
        <begin position="9"/>
        <end position="28"/>
    </location>
</feature>
<comment type="caution">
    <text evidence="2">The sequence shown here is derived from an EMBL/GenBank/DDBJ whole genome shotgun (WGS) entry which is preliminary data.</text>
</comment>
<keyword evidence="1" id="KW-0812">Transmembrane</keyword>
<feature type="transmembrane region" description="Helical" evidence="1">
    <location>
        <begin position="34"/>
        <end position="54"/>
    </location>
</feature>
<dbReference type="Proteomes" id="UP000632659">
    <property type="component" value="Unassembled WGS sequence"/>
</dbReference>
<dbReference type="AlphaFoldDB" id="A0A8J6P9Z0"/>
<proteinExistence type="predicted"/>
<evidence type="ECO:0000313" key="3">
    <source>
        <dbReference type="Proteomes" id="UP000632659"/>
    </source>
</evidence>
<gene>
    <name evidence="2" type="ORF">H8702_13180</name>
</gene>
<name>A0A8J6P9Z0_9FIRM</name>
<keyword evidence="1" id="KW-0472">Membrane</keyword>
<dbReference type="RefSeq" id="WP_187536870.1">
    <property type="nucleotide sequence ID" value="NZ_JACRTL010000011.1"/>
</dbReference>